<dbReference type="EMBL" id="MSZS01000008">
    <property type="protein sequence ID" value="PKX90001.1"/>
    <property type="molecule type" value="Genomic_DNA"/>
</dbReference>
<gene>
    <name evidence="1" type="ORF">P174DRAFT_288285</name>
</gene>
<comment type="caution">
    <text evidence="1">The sequence shown here is derived from an EMBL/GenBank/DDBJ whole genome shotgun (WGS) entry which is preliminary data.</text>
</comment>
<dbReference type="VEuPathDB" id="FungiDB:P174DRAFT_288285"/>
<organism evidence="1 2">
    <name type="scientific">Aspergillus novofumigatus (strain IBT 16806)</name>
    <dbReference type="NCBI Taxonomy" id="1392255"/>
    <lineage>
        <taxon>Eukaryota</taxon>
        <taxon>Fungi</taxon>
        <taxon>Dikarya</taxon>
        <taxon>Ascomycota</taxon>
        <taxon>Pezizomycotina</taxon>
        <taxon>Eurotiomycetes</taxon>
        <taxon>Eurotiomycetidae</taxon>
        <taxon>Eurotiales</taxon>
        <taxon>Aspergillaceae</taxon>
        <taxon>Aspergillus</taxon>
        <taxon>Aspergillus subgen. Fumigati</taxon>
    </lineage>
</organism>
<name>A0A2I1BXF8_ASPN1</name>
<proteinExistence type="predicted"/>
<sequence>MPEPSGGACSGLCDSAAAKWFISLHKYSPLGQTLLVISIRTRCLSDTGTQIDRSLIVRVISALLCPMCETELLYDTLAWLRDI</sequence>
<dbReference type="RefSeq" id="XP_024678596.1">
    <property type="nucleotide sequence ID" value="XM_024821580.1"/>
</dbReference>
<evidence type="ECO:0000313" key="2">
    <source>
        <dbReference type="Proteomes" id="UP000234474"/>
    </source>
</evidence>
<accession>A0A2I1BXF8</accession>
<protein>
    <submittedName>
        <fullName evidence="1">Uncharacterized protein</fullName>
    </submittedName>
</protein>
<dbReference type="Proteomes" id="UP000234474">
    <property type="component" value="Unassembled WGS sequence"/>
</dbReference>
<keyword evidence="2" id="KW-1185">Reference proteome</keyword>
<dbReference type="GeneID" id="36528906"/>
<reference evidence="2" key="1">
    <citation type="journal article" date="2018" name="Proc. Natl. Acad. Sci. U.S.A.">
        <title>Linking secondary metabolites to gene clusters through genome sequencing of six diverse Aspergillus species.</title>
        <authorList>
            <person name="Kaerboelling I."/>
            <person name="Vesth T.C."/>
            <person name="Frisvad J.C."/>
            <person name="Nybo J.L."/>
            <person name="Theobald S."/>
            <person name="Kuo A."/>
            <person name="Bowyer P."/>
            <person name="Matsuda Y."/>
            <person name="Mondo S."/>
            <person name="Lyhne E.K."/>
            <person name="Kogle M.E."/>
            <person name="Clum A."/>
            <person name="Lipzen A."/>
            <person name="Salamov A."/>
            <person name="Ngan C.Y."/>
            <person name="Daum C."/>
            <person name="Chiniquy J."/>
            <person name="Barry K."/>
            <person name="LaButti K."/>
            <person name="Haridas S."/>
            <person name="Simmons B.A."/>
            <person name="Magnuson J.K."/>
            <person name="Mortensen U.H."/>
            <person name="Larsen T.O."/>
            <person name="Grigoriev I.V."/>
            <person name="Baker S.E."/>
            <person name="Andersen M.R."/>
        </authorList>
    </citation>
    <scope>NUCLEOTIDE SEQUENCE [LARGE SCALE GENOMIC DNA]</scope>
    <source>
        <strain evidence="2">IBT 16806</strain>
    </source>
</reference>
<evidence type="ECO:0000313" key="1">
    <source>
        <dbReference type="EMBL" id="PKX90001.1"/>
    </source>
</evidence>
<dbReference type="AlphaFoldDB" id="A0A2I1BXF8"/>